<protein>
    <recommendedName>
        <fullName evidence="7">Biotin carboxyl carrier protein of acetyl-CoA carboxylase</fullName>
    </recommendedName>
</protein>
<dbReference type="Proteomes" id="UP000252107">
    <property type="component" value="Unassembled WGS sequence"/>
</dbReference>
<keyword evidence="5 7" id="KW-0275">Fatty acid biosynthesis</keyword>
<dbReference type="InterPro" id="IPR001882">
    <property type="entry name" value="Biotin_BS"/>
</dbReference>
<dbReference type="PROSITE" id="PS50968">
    <property type="entry name" value="BIOTINYL_LIPOYL"/>
    <property type="match status" value="1"/>
</dbReference>
<keyword evidence="2 7" id="KW-0444">Lipid biosynthesis</keyword>
<dbReference type="NCBIfam" id="NF005457">
    <property type="entry name" value="PRK07051.1"/>
    <property type="match status" value="1"/>
</dbReference>
<dbReference type="AlphaFoldDB" id="A0A367QKJ4"/>
<dbReference type="Gene3D" id="2.40.50.100">
    <property type="match status" value="1"/>
</dbReference>
<dbReference type="InterPro" id="IPR000089">
    <property type="entry name" value="Biotin_lipoyl"/>
</dbReference>
<proteinExistence type="predicted"/>
<dbReference type="InterPro" id="IPR053217">
    <property type="entry name" value="ACC_Biotin_Carrier"/>
</dbReference>
<dbReference type="Pfam" id="PF00364">
    <property type="entry name" value="Biotin_lipoyl"/>
    <property type="match status" value="1"/>
</dbReference>
<evidence type="ECO:0000313" key="9">
    <source>
        <dbReference type="EMBL" id="RCJ24727.1"/>
    </source>
</evidence>
<evidence type="ECO:0000256" key="7">
    <source>
        <dbReference type="RuleBase" id="RU364072"/>
    </source>
</evidence>
<evidence type="ECO:0000259" key="8">
    <source>
        <dbReference type="PROSITE" id="PS50968"/>
    </source>
</evidence>
<dbReference type="PROSITE" id="PS00188">
    <property type="entry name" value="BIOTIN"/>
    <property type="match status" value="1"/>
</dbReference>
<reference evidence="9" key="1">
    <citation type="submission" date="2016-04" db="EMBL/GenBank/DDBJ databases">
        <authorList>
            <person name="Tabuchi Yagui T.R."/>
        </authorList>
    </citation>
    <scope>NUCLEOTIDE SEQUENCE [LARGE SCALE GENOMIC DNA]</scope>
    <source>
        <strain evidence="9">NIES-26</strain>
    </source>
</reference>
<comment type="function">
    <text evidence="7">This protein is a component of the acetyl coenzyme A carboxylase complex; first, biotin carboxylase catalyzes the carboxylation of the carrier protein and then the transcarboxylase transfers the carboxyl group to form malonyl-CoA.</text>
</comment>
<dbReference type="EMBL" id="LXQD01000317">
    <property type="protein sequence ID" value="RCJ24727.1"/>
    <property type="molecule type" value="Genomic_DNA"/>
</dbReference>
<dbReference type="CDD" id="cd06850">
    <property type="entry name" value="biotinyl_domain"/>
    <property type="match status" value="1"/>
</dbReference>
<accession>A0A367QKJ4</accession>
<dbReference type="GO" id="GO:0003989">
    <property type="term" value="F:acetyl-CoA carboxylase activity"/>
    <property type="evidence" value="ECO:0007669"/>
    <property type="project" value="InterPro"/>
</dbReference>
<keyword evidence="3 7" id="KW-0276">Fatty acid metabolism</keyword>
<dbReference type="NCBIfam" id="TIGR00531">
    <property type="entry name" value="BCCP"/>
    <property type="match status" value="1"/>
</dbReference>
<keyword evidence="10" id="KW-1185">Reference proteome</keyword>
<dbReference type="InterPro" id="IPR001249">
    <property type="entry name" value="AcCoA_biotinCC"/>
</dbReference>
<keyword evidence="4 7" id="KW-0443">Lipid metabolism</keyword>
<evidence type="ECO:0000256" key="2">
    <source>
        <dbReference type="ARBA" id="ARBA00022516"/>
    </source>
</evidence>
<evidence type="ECO:0000256" key="4">
    <source>
        <dbReference type="ARBA" id="ARBA00023098"/>
    </source>
</evidence>
<dbReference type="PANTHER" id="PTHR47597">
    <property type="entry name" value="IS A MEMBER OF THE PF|00364 BIOTIN-REQUIRING ENZYMES FAMILY-RELATED"/>
    <property type="match status" value="1"/>
</dbReference>
<organism evidence="9 10">
    <name type="scientific">Nostoc minutum NIES-26</name>
    <dbReference type="NCBI Taxonomy" id="1844469"/>
    <lineage>
        <taxon>Bacteria</taxon>
        <taxon>Bacillati</taxon>
        <taxon>Cyanobacteriota</taxon>
        <taxon>Cyanophyceae</taxon>
        <taxon>Nostocales</taxon>
        <taxon>Nostocaceae</taxon>
        <taxon>Nostoc</taxon>
    </lineage>
</organism>
<dbReference type="PRINTS" id="PR01071">
    <property type="entry name" value="ACOABIOTINCC"/>
</dbReference>
<dbReference type="GO" id="GO:0006633">
    <property type="term" value="P:fatty acid biosynthetic process"/>
    <property type="evidence" value="ECO:0007669"/>
    <property type="project" value="UniProtKB-UniPathway"/>
</dbReference>
<dbReference type="UniPathway" id="UPA00094"/>
<name>A0A367QKJ4_9NOSO</name>
<comment type="pathway">
    <text evidence="1 7">Lipid metabolism; fatty acid biosynthesis.</text>
</comment>
<evidence type="ECO:0000313" key="10">
    <source>
        <dbReference type="Proteomes" id="UP000252107"/>
    </source>
</evidence>
<dbReference type="SUPFAM" id="SSF51230">
    <property type="entry name" value="Single hybrid motif"/>
    <property type="match status" value="1"/>
</dbReference>
<comment type="caution">
    <text evidence="9">The sequence shown here is derived from an EMBL/GenBank/DDBJ whole genome shotgun (WGS) entry which is preliminary data.</text>
</comment>
<gene>
    <name evidence="9" type="ORF">A6770_03455</name>
</gene>
<evidence type="ECO:0000256" key="6">
    <source>
        <dbReference type="ARBA" id="ARBA00023267"/>
    </source>
</evidence>
<evidence type="ECO:0000256" key="1">
    <source>
        <dbReference type="ARBA" id="ARBA00005194"/>
    </source>
</evidence>
<evidence type="ECO:0000256" key="3">
    <source>
        <dbReference type="ARBA" id="ARBA00022832"/>
    </source>
</evidence>
<evidence type="ECO:0000256" key="5">
    <source>
        <dbReference type="ARBA" id="ARBA00023160"/>
    </source>
</evidence>
<dbReference type="InterPro" id="IPR011053">
    <property type="entry name" value="Single_hybrid_motif"/>
</dbReference>
<dbReference type="FunFam" id="2.40.50.100:FF:000003">
    <property type="entry name" value="Acetyl-CoA carboxylase biotin carboxyl carrier protein"/>
    <property type="match status" value="1"/>
</dbReference>
<dbReference type="GO" id="GO:0009317">
    <property type="term" value="C:acetyl-CoA carboxylase complex"/>
    <property type="evidence" value="ECO:0007669"/>
    <property type="project" value="InterPro"/>
</dbReference>
<dbReference type="PANTHER" id="PTHR47597:SF1">
    <property type="entry name" value="IS A MEMBER OF THE PF|00364 BIOTIN-REQUIRING ENZYMES FAMILY-RELATED"/>
    <property type="match status" value="1"/>
</dbReference>
<sequence length="182" mass="19497">MTIDFNELNQLLVTIAQSNFAEVTLKTDDFELTVRKAVEVREQLLSDKQLEQGGVLASPSTLSAAIATTSGSEINMAISGVVDTGNVAPEQVTIAASLPTGQKLFDMVSPMVGTFYRASAPSEPPFVEVGDRIKAGQTVCIIEAMKLMNEIEAEASGQIVEILVQNGEPVEFGQQLVRIKPD</sequence>
<keyword evidence="6 7" id="KW-0092">Biotin</keyword>
<feature type="domain" description="Lipoyl-binding" evidence="8">
    <location>
        <begin position="104"/>
        <end position="180"/>
    </location>
</feature>